<reference evidence="7 8" key="1">
    <citation type="submission" date="2019-07" db="EMBL/GenBank/DDBJ databases">
        <authorList>
            <person name="Kim J."/>
        </authorList>
    </citation>
    <scope>NUCLEOTIDE SEQUENCE [LARGE SCALE GENOMIC DNA]</scope>
    <source>
        <strain evidence="7 8">JC52</strain>
    </source>
</reference>
<evidence type="ECO:0000256" key="1">
    <source>
        <dbReference type="ARBA" id="ARBA00004999"/>
    </source>
</evidence>
<protein>
    <submittedName>
        <fullName evidence="7">Squalene--hopene cyclase</fullName>
    </submittedName>
</protein>
<comment type="pathway">
    <text evidence="1">Secondary metabolite biosynthesis; hopanoid biosynthesis.</text>
</comment>
<organism evidence="7 8">
    <name type="scientific">Paenibacillus cremeus</name>
    <dbReference type="NCBI Taxonomy" id="2163881"/>
    <lineage>
        <taxon>Bacteria</taxon>
        <taxon>Bacillati</taxon>
        <taxon>Bacillota</taxon>
        <taxon>Bacilli</taxon>
        <taxon>Bacillales</taxon>
        <taxon>Paenibacillaceae</taxon>
        <taxon>Paenibacillus</taxon>
    </lineage>
</organism>
<dbReference type="InterPro" id="IPR032697">
    <property type="entry name" value="SQ_cyclase_N"/>
</dbReference>
<dbReference type="RefSeq" id="WP_144849680.1">
    <property type="nucleotide sequence ID" value="NZ_VNJI01000023.1"/>
</dbReference>
<dbReference type="SFLD" id="SFLDG01016">
    <property type="entry name" value="Prenyltransferase_Like_2"/>
    <property type="match status" value="1"/>
</dbReference>
<dbReference type="UniPathway" id="UPA00337"/>
<keyword evidence="8" id="KW-1185">Reference proteome</keyword>
<dbReference type="GO" id="GO:0016104">
    <property type="term" value="P:triterpenoid biosynthetic process"/>
    <property type="evidence" value="ECO:0007669"/>
    <property type="project" value="InterPro"/>
</dbReference>
<dbReference type="Pfam" id="PF13249">
    <property type="entry name" value="SQHop_cyclase_N"/>
    <property type="match status" value="1"/>
</dbReference>
<dbReference type="InterPro" id="IPR018333">
    <property type="entry name" value="Squalene_cyclase"/>
</dbReference>
<gene>
    <name evidence="7" type="ORF">FPZ49_18545</name>
</gene>
<accession>A0A559K8H0</accession>
<dbReference type="InterPro" id="IPR032696">
    <property type="entry name" value="SQ_cyclase_C"/>
</dbReference>
<evidence type="ECO:0000256" key="3">
    <source>
        <dbReference type="ARBA" id="ARBA00022737"/>
    </source>
</evidence>
<dbReference type="GO" id="GO:0005811">
    <property type="term" value="C:lipid droplet"/>
    <property type="evidence" value="ECO:0007669"/>
    <property type="project" value="InterPro"/>
</dbReference>
<dbReference type="NCBIfam" id="TIGR01787">
    <property type="entry name" value="squalene_cyclas"/>
    <property type="match status" value="1"/>
</dbReference>
<dbReference type="Gene3D" id="1.50.10.20">
    <property type="match status" value="2"/>
</dbReference>
<proteinExistence type="inferred from homology"/>
<dbReference type="SUPFAM" id="SSF48239">
    <property type="entry name" value="Terpenoid cyclases/Protein prenyltransferases"/>
    <property type="match status" value="2"/>
</dbReference>
<dbReference type="PANTHER" id="PTHR11764:SF20">
    <property type="entry name" value="LANOSTEROL SYNTHASE"/>
    <property type="match status" value="1"/>
</dbReference>
<dbReference type="PANTHER" id="PTHR11764">
    <property type="entry name" value="TERPENE CYCLASE/MUTASE FAMILY MEMBER"/>
    <property type="match status" value="1"/>
</dbReference>
<evidence type="ECO:0000256" key="4">
    <source>
        <dbReference type="ARBA" id="ARBA00023235"/>
    </source>
</evidence>
<evidence type="ECO:0000313" key="7">
    <source>
        <dbReference type="EMBL" id="TVY08436.1"/>
    </source>
</evidence>
<evidence type="ECO:0000259" key="6">
    <source>
        <dbReference type="Pfam" id="PF13249"/>
    </source>
</evidence>
<comment type="caution">
    <text evidence="7">The sequence shown here is derived from an EMBL/GenBank/DDBJ whole genome shotgun (WGS) entry which is preliminary data.</text>
</comment>
<evidence type="ECO:0000259" key="5">
    <source>
        <dbReference type="Pfam" id="PF13243"/>
    </source>
</evidence>
<dbReference type="InterPro" id="IPR008930">
    <property type="entry name" value="Terpenoid_cyclase/PrenylTrfase"/>
</dbReference>
<dbReference type="Pfam" id="PF13243">
    <property type="entry name" value="SQHop_cyclase_C"/>
    <property type="match status" value="1"/>
</dbReference>
<dbReference type="AlphaFoldDB" id="A0A559K8H0"/>
<dbReference type="InterPro" id="IPR002365">
    <property type="entry name" value="Terpene_synthase_CS"/>
</dbReference>
<comment type="similarity">
    <text evidence="2">Belongs to the terpene cyclase/mutase family.</text>
</comment>
<evidence type="ECO:0000256" key="2">
    <source>
        <dbReference type="ARBA" id="ARBA00009755"/>
    </source>
</evidence>
<dbReference type="Proteomes" id="UP000317036">
    <property type="component" value="Unassembled WGS sequence"/>
</dbReference>
<keyword evidence="4" id="KW-0413">Isomerase</keyword>
<dbReference type="PROSITE" id="PS01074">
    <property type="entry name" value="TERPENE_SYNTHASES"/>
    <property type="match status" value="1"/>
</dbReference>
<sequence>MHELPTRVDNAVQSLLQTLLSRQSADGSWRLGVENGVMTDAYFIVLLRSLNRNDDEKLIADLVQRLLDKQNANGAWTWYTDEAGGHLSATVEAYCALLHSGMVRPSDERMQRAKRFILAQGGLGQVSGALTKAMLATWGHYPWPAWFRIPAELMLLPESFTPNFYDFSVYARAHLTPVMILMTRRYTIQWGADAPDLSDLSVPRTSSGSVQDDRADWAPYRGILEDAIQGLKKLALLPQEAKRLGLQRAERFMLEHIEPDGTLYSYASSTFLMIYALLALDYSPDAPVIQQAVAGLKSLIHPVPRASGFEPVGGGGQGNLHVQNFNSTVWDTALVSYAMQEAGVPPKHPAIQHAAGYLLRRQHTRLGDWSRSVRHPVPGGWGFSDINTMNPDVDDTTAALRTLHYVRSSGADPRMREAISRGLHWVLSMQNADGGWPAFERGKDSALLAKVPIEGAASAATDPSTADLTGRALDYLGACAGLTLRHPLIQRGVDWLVAKQERDGSWYGRWGVCYVYGTWAAVTGMMAVGTSPSHPSIQRAVSFLLNAQRVDGGWGESCRSDQLHAYIPLAGGGTPSQTAWALDALIAVHDEPLPAITRGVEALVALLHRQDWTAAYPTGAGLPSAFYNRYFSYNLVWPLVALSHYRRRYGLA</sequence>
<feature type="domain" description="Squalene cyclase N-terminal" evidence="6">
    <location>
        <begin position="16"/>
        <end position="299"/>
    </location>
</feature>
<dbReference type="GO" id="GO:0016866">
    <property type="term" value="F:intramolecular transferase activity"/>
    <property type="evidence" value="ECO:0007669"/>
    <property type="project" value="InterPro"/>
</dbReference>
<dbReference type="EMBL" id="VNJI01000023">
    <property type="protein sequence ID" value="TVY08436.1"/>
    <property type="molecule type" value="Genomic_DNA"/>
</dbReference>
<dbReference type="OrthoDB" id="9758578at2"/>
<keyword evidence="3" id="KW-0677">Repeat</keyword>
<name>A0A559K8H0_9BACL</name>
<feature type="domain" description="Squalene cyclase C-terminal" evidence="5">
    <location>
        <begin position="327"/>
        <end position="647"/>
    </location>
</feature>
<evidence type="ECO:0000313" key="8">
    <source>
        <dbReference type="Proteomes" id="UP000317036"/>
    </source>
</evidence>